<protein>
    <submittedName>
        <fullName evidence="5">5-dehydro-2-deoxygluconokinase</fullName>
    </submittedName>
</protein>
<dbReference type="PANTHER" id="PTHR43320:SF2">
    <property type="entry name" value="2-DEHYDRO-3-DEOXYGLUCONOKINASE_2-DEHYDRO-3-DEOXYGALACTONOKINASE"/>
    <property type="match status" value="1"/>
</dbReference>
<evidence type="ECO:0000256" key="1">
    <source>
        <dbReference type="ARBA" id="ARBA00010688"/>
    </source>
</evidence>
<keyword evidence="2" id="KW-0808">Transferase</keyword>
<dbReference type="InterPro" id="IPR029056">
    <property type="entry name" value="Ribokinase-like"/>
</dbReference>
<reference evidence="5 6" key="1">
    <citation type="submission" date="2020-07" db="EMBL/GenBank/DDBJ databases">
        <title>A new beta-1,3-glucan-decomposing anaerobic bacterium isolated from anoxic soil subjected to biological soil disinfestation.</title>
        <authorList>
            <person name="Ueki A."/>
            <person name="Tonouchi A."/>
        </authorList>
    </citation>
    <scope>NUCLEOTIDE SEQUENCE [LARGE SCALE GENOMIC DNA]</scope>
    <source>
        <strain evidence="5 6">TW1</strain>
    </source>
</reference>
<proteinExistence type="inferred from homology"/>
<feature type="domain" description="Carbohydrate kinase PfkB" evidence="4">
    <location>
        <begin position="6"/>
        <end position="305"/>
    </location>
</feature>
<keyword evidence="6" id="KW-1185">Reference proteome</keyword>
<dbReference type="SUPFAM" id="SSF53613">
    <property type="entry name" value="Ribokinase-like"/>
    <property type="match status" value="1"/>
</dbReference>
<dbReference type="AlphaFoldDB" id="A0A6V8SEG4"/>
<dbReference type="Pfam" id="PF00294">
    <property type="entry name" value="PfkB"/>
    <property type="match status" value="1"/>
</dbReference>
<dbReference type="PANTHER" id="PTHR43320">
    <property type="entry name" value="SUGAR KINASE"/>
    <property type="match status" value="1"/>
</dbReference>
<dbReference type="Gene3D" id="3.40.1190.20">
    <property type="match status" value="1"/>
</dbReference>
<accession>A0A6V8SEG4</accession>
<keyword evidence="3 5" id="KW-0418">Kinase</keyword>
<sequence length="334" mass="37478">MRVAGFGEIMLRLSTNKGMMITNSSSFNAHYGGGEANVLISLSKLGVDSRYISKVSDDSIGDAIINYLNSHRVETNFVSKGKDRTGIYFLEVGSGNRSSKVIYDRSNSAFSNIKFGEIDIKAALKDVDVFHFSGITLALSEEIRKLTMEILKHCKENNILVSYDSNYRAKLWSLEEASKATFEVLPYVNILSAGILDAENILKMNCEYKDKYEKLKYYYDEITERYTNIKHIFSSVREMKSVSVNTLQCNYYTNKMLNSSKVYSIDDIVDRVGGGDALTAGMLYCILNNKTPEYTAEFATCASVLKHSIHGDANLVSRIDIEGLMDKGISRIDR</sequence>
<evidence type="ECO:0000256" key="3">
    <source>
        <dbReference type="ARBA" id="ARBA00022777"/>
    </source>
</evidence>
<evidence type="ECO:0000313" key="6">
    <source>
        <dbReference type="Proteomes" id="UP000580568"/>
    </source>
</evidence>
<comment type="caution">
    <text evidence="5">The sequence shown here is derived from an EMBL/GenBank/DDBJ whole genome shotgun (WGS) entry which is preliminary data.</text>
</comment>
<evidence type="ECO:0000259" key="4">
    <source>
        <dbReference type="Pfam" id="PF00294"/>
    </source>
</evidence>
<dbReference type="CDD" id="cd01166">
    <property type="entry name" value="KdgK"/>
    <property type="match status" value="1"/>
</dbReference>
<dbReference type="InterPro" id="IPR011611">
    <property type="entry name" value="PfkB_dom"/>
</dbReference>
<evidence type="ECO:0000313" key="5">
    <source>
        <dbReference type="EMBL" id="GFP75597.1"/>
    </source>
</evidence>
<name>A0A6V8SEG4_9CLOT</name>
<comment type="similarity">
    <text evidence="1">Belongs to the carbohydrate kinase PfkB family.</text>
</comment>
<dbReference type="RefSeq" id="WP_183277092.1">
    <property type="nucleotide sequence ID" value="NZ_BLZR01000001.1"/>
</dbReference>
<dbReference type="EMBL" id="BLZR01000001">
    <property type="protein sequence ID" value="GFP75597.1"/>
    <property type="molecule type" value="Genomic_DNA"/>
</dbReference>
<evidence type="ECO:0000256" key="2">
    <source>
        <dbReference type="ARBA" id="ARBA00022679"/>
    </source>
</evidence>
<gene>
    <name evidence="5" type="ORF">bsdtw1_01684</name>
</gene>
<organism evidence="5 6">
    <name type="scientific">Clostridium fungisolvens</name>
    <dbReference type="NCBI Taxonomy" id="1604897"/>
    <lineage>
        <taxon>Bacteria</taxon>
        <taxon>Bacillati</taxon>
        <taxon>Bacillota</taxon>
        <taxon>Clostridia</taxon>
        <taxon>Eubacteriales</taxon>
        <taxon>Clostridiaceae</taxon>
        <taxon>Clostridium</taxon>
    </lineage>
</organism>
<dbReference type="Proteomes" id="UP000580568">
    <property type="component" value="Unassembled WGS sequence"/>
</dbReference>
<dbReference type="GO" id="GO:0016301">
    <property type="term" value="F:kinase activity"/>
    <property type="evidence" value="ECO:0007669"/>
    <property type="project" value="UniProtKB-KW"/>
</dbReference>
<dbReference type="InterPro" id="IPR052700">
    <property type="entry name" value="Carb_kinase_PfkB-like"/>
</dbReference>